<protein>
    <submittedName>
        <fullName evidence="1">Uncharacterized protein</fullName>
    </submittedName>
</protein>
<gene>
    <name evidence="1" type="ORF">IAD16_07785</name>
</gene>
<evidence type="ECO:0000313" key="1">
    <source>
        <dbReference type="EMBL" id="HIU28262.1"/>
    </source>
</evidence>
<proteinExistence type="predicted"/>
<organism evidence="1 2">
    <name type="scientific">Candidatus Fimisoma avicola</name>
    <dbReference type="NCBI Taxonomy" id="2840826"/>
    <lineage>
        <taxon>Bacteria</taxon>
        <taxon>Bacillati</taxon>
        <taxon>Bacillota</taxon>
        <taxon>Clostridia</taxon>
        <taxon>Eubacteriales</taxon>
        <taxon>Candidatus Fimisoma</taxon>
    </lineage>
</organism>
<dbReference type="EMBL" id="DVMO01000116">
    <property type="protein sequence ID" value="HIU28262.1"/>
    <property type="molecule type" value="Genomic_DNA"/>
</dbReference>
<evidence type="ECO:0000313" key="2">
    <source>
        <dbReference type="Proteomes" id="UP000824091"/>
    </source>
</evidence>
<comment type="caution">
    <text evidence="1">The sequence shown here is derived from an EMBL/GenBank/DDBJ whole genome shotgun (WGS) entry which is preliminary data.</text>
</comment>
<name>A0A9D1I5F8_9FIRM</name>
<dbReference type="Proteomes" id="UP000824091">
    <property type="component" value="Unassembled WGS sequence"/>
</dbReference>
<sequence>MQVLYNRRRKIRKRNPRGGEPAVVILEYDGQKYVQLERAVEDFGDFILDMEKDMEI</sequence>
<dbReference type="AlphaFoldDB" id="A0A9D1I5F8"/>
<reference evidence="1" key="2">
    <citation type="journal article" date="2021" name="PeerJ">
        <title>Extensive microbial diversity within the chicken gut microbiome revealed by metagenomics and culture.</title>
        <authorList>
            <person name="Gilroy R."/>
            <person name="Ravi A."/>
            <person name="Getino M."/>
            <person name="Pursley I."/>
            <person name="Horton D.L."/>
            <person name="Alikhan N.F."/>
            <person name="Baker D."/>
            <person name="Gharbi K."/>
            <person name="Hall N."/>
            <person name="Watson M."/>
            <person name="Adriaenssens E.M."/>
            <person name="Foster-Nyarko E."/>
            <person name="Jarju S."/>
            <person name="Secka A."/>
            <person name="Antonio M."/>
            <person name="Oren A."/>
            <person name="Chaudhuri R.R."/>
            <person name="La Ragione R."/>
            <person name="Hildebrand F."/>
            <person name="Pallen M.J."/>
        </authorList>
    </citation>
    <scope>NUCLEOTIDE SEQUENCE</scope>
    <source>
        <strain evidence="1">11300</strain>
    </source>
</reference>
<accession>A0A9D1I5F8</accession>
<reference evidence="1" key="1">
    <citation type="submission" date="2020-10" db="EMBL/GenBank/DDBJ databases">
        <authorList>
            <person name="Gilroy R."/>
        </authorList>
    </citation>
    <scope>NUCLEOTIDE SEQUENCE</scope>
    <source>
        <strain evidence="1">11300</strain>
    </source>
</reference>